<dbReference type="PANTHER" id="PTHR45138:SF9">
    <property type="entry name" value="DIGUANYLATE CYCLASE DGCM-RELATED"/>
    <property type="match status" value="1"/>
</dbReference>
<dbReference type="PANTHER" id="PTHR45138">
    <property type="entry name" value="REGULATORY COMPONENTS OF SENSORY TRANSDUCTION SYSTEM"/>
    <property type="match status" value="1"/>
</dbReference>
<sequence length="290" mass="31662">MSLSLSALAGIIGSVHILSSFCRALVITGFNACALYELQKKTTEKTHAENILWNLLIVYTVLNALIVPFVPWLPAPFGAKGTTIWSVTAYNFMTIIEVTVVALALIAIPRERLAALHHKLTLQDPLTGAGNRRALKEWVTINYINKKPIVLLVLDIDHFKSINDACGHATGDKVIIAVKSVCEQILPKPSSFFRIGGEEFIAVFPYTTVHDALTTGHKIRQEFTKRSTNFVGQNIEVTLSIGGAIRLSSGTPWLTLLDSADAALYTAKREGRNRIIIAPDSEAPLTAEAC</sequence>
<dbReference type="SUPFAM" id="SSF55073">
    <property type="entry name" value="Nucleotide cyclase"/>
    <property type="match status" value="1"/>
</dbReference>
<feature type="transmembrane region" description="Helical" evidence="3">
    <location>
        <begin position="6"/>
        <end position="30"/>
    </location>
</feature>
<dbReference type="Gene3D" id="3.30.70.270">
    <property type="match status" value="1"/>
</dbReference>
<dbReference type="NCBIfam" id="TIGR00254">
    <property type="entry name" value="GGDEF"/>
    <property type="match status" value="1"/>
</dbReference>
<dbReference type="Proteomes" id="UP000321230">
    <property type="component" value="Unassembled WGS sequence"/>
</dbReference>
<dbReference type="EC" id="2.7.7.65" evidence="1"/>
<evidence type="ECO:0000313" key="6">
    <source>
        <dbReference type="Proteomes" id="UP000321230"/>
    </source>
</evidence>
<evidence type="ECO:0000313" key="5">
    <source>
        <dbReference type="EMBL" id="GEK94494.1"/>
    </source>
</evidence>
<dbReference type="SMART" id="SM00267">
    <property type="entry name" value="GGDEF"/>
    <property type="match status" value="1"/>
</dbReference>
<feature type="transmembrane region" description="Helical" evidence="3">
    <location>
        <begin position="84"/>
        <end position="108"/>
    </location>
</feature>
<keyword evidence="3" id="KW-0472">Membrane</keyword>
<evidence type="ECO:0000256" key="3">
    <source>
        <dbReference type="SAM" id="Phobius"/>
    </source>
</evidence>
<dbReference type="EMBL" id="BJUZ01000003">
    <property type="protein sequence ID" value="GEK94494.1"/>
    <property type="molecule type" value="Genomic_DNA"/>
</dbReference>
<dbReference type="InterPro" id="IPR050469">
    <property type="entry name" value="Diguanylate_Cyclase"/>
</dbReference>
<dbReference type="PROSITE" id="PS50887">
    <property type="entry name" value="GGDEF"/>
    <property type="match status" value="1"/>
</dbReference>
<dbReference type="GO" id="GO:0052621">
    <property type="term" value="F:diguanylate cyclase activity"/>
    <property type="evidence" value="ECO:0007669"/>
    <property type="project" value="UniProtKB-EC"/>
</dbReference>
<dbReference type="InterPro" id="IPR029787">
    <property type="entry name" value="Nucleotide_cyclase"/>
</dbReference>
<organism evidence="5 6">
    <name type="scientific">Gluconobacter wancherniae NBRC 103581</name>
    <dbReference type="NCBI Taxonomy" id="656744"/>
    <lineage>
        <taxon>Bacteria</taxon>
        <taxon>Pseudomonadati</taxon>
        <taxon>Pseudomonadota</taxon>
        <taxon>Alphaproteobacteria</taxon>
        <taxon>Acetobacterales</taxon>
        <taxon>Acetobacteraceae</taxon>
        <taxon>Gluconobacter</taxon>
    </lineage>
</organism>
<feature type="transmembrane region" description="Helical" evidence="3">
    <location>
        <begin position="51"/>
        <end position="72"/>
    </location>
</feature>
<reference evidence="5 6" key="1">
    <citation type="submission" date="2019-07" db="EMBL/GenBank/DDBJ databases">
        <title>Whole genome shotgun sequence of Gluconobacter wancherniae NBRC 103581.</title>
        <authorList>
            <person name="Hosoyama A."/>
            <person name="Uohara A."/>
            <person name="Ohji S."/>
            <person name="Ichikawa N."/>
        </authorList>
    </citation>
    <scope>NUCLEOTIDE SEQUENCE [LARGE SCALE GENOMIC DNA]</scope>
    <source>
        <strain evidence="5 6">NBRC 103581</strain>
    </source>
</reference>
<dbReference type="Pfam" id="PF00990">
    <property type="entry name" value="GGDEF"/>
    <property type="match status" value="1"/>
</dbReference>
<dbReference type="GO" id="GO:0043709">
    <property type="term" value="P:cell adhesion involved in single-species biofilm formation"/>
    <property type="evidence" value="ECO:0007669"/>
    <property type="project" value="TreeGrafter"/>
</dbReference>
<evidence type="ECO:0000256" key="1">
    <source>
        <dbReference type="ARBA" id="ARBA00012528"/>
    </source>
</evidence>
<feature type="domain" description="GGDEF" evidence="4">
    <location>
        <begin position="147"/>
        <end position="280"/>
    </location>
</feature>
<dbReference type="CDD" id="cd01949">
    <property type="entry name" value="GGDEF"/>
    <property type="match status" value="1"/>
</dbReference>
<comment type="caution">
    <text evidence="5">The sequence shown here is derived from an EMBL/GenBank/DDBJ whole genome shotgun (WGS) entry which is preliminary data.</text>
</comment>
<evidence type="ECO:0000259" key="4">
    <source>
        <dbReference type="PROSITE" id="PS50887"/>
    </source>
</evidence>
<comment type="catalytic activity">
    <reaction evidence="2">
        <text>2 GTP = 3',3'-c-di-GMP + 2 diphosphate</text>
        <dbReference type="Rhea" id="RHEA:24898"/>
        <dbReference type="ChEBI" id="CHEBI:33019"/>
        <dbReference type="ChEBI" id="CHEBI:37565"/>
        <dbReference type="ChEBI" id="CHEBI:58805"/>
        <dbReference type="EC" id="2.7.7.65"/>
    </reaction>
</comment>
<dbReference type="AlphaFoldDB" id="A0A511B248"/>
<evidence type="ECO:0000256" key="2">
    <source>
        <dbReference type="ARBA" id="ARBA00034247"/>
    </source>
</evidence>
<dbReference type="GO" id="GO:1902201">
    <property type="term" value="P:negative regulation of bacterial-type flagellum-dependent cell motility"/>
    <property type="evidence" value="ECO:0007669"/>
    <property type="project" value="TreeGrafter"/>
</dbReference>
<keyword evidence="3" id="KW-0812">Transmembrane</keyword>
<proteinExistence type="predicted"/>
<keyword evidence="6" id="KW-1185">Reference proteome</keyword>
<keyword evidence="3" id="KW-1133">Transmembrane helix</keyword>
<dbReference type="InterPro" id="IPR043128">
    <property type="entry name" value="Rev_trsase/Diguanyl_cyclase"/>
</dbReference>
<dbReference type="InterPro" id="IPR000160">
    <property type="entry name" value="GGDEF_dom"/>
</dbReference>
<gene>
    <name evidence="5" type="ORF">GWA01_22640</name>
</gene>
<name>A0A511B248_9PROT</name>
<dbReference type="GO" id="GO:0005886">
    <property type="term" value="C:plasma membrane"/>
    <property type="evidence" value="ECO:0007669"/>
    <property type="project" value="TreeGrafter"/>
</dbReference>
<protein>
    <recommendedName>
        <fullName evidence="1">diguanylate cyclase</fullName>
        <ecNumber evidence="1">2.7.7.65</ecNumber>
    </recommendedName>
</protein>
<accession>A0A511B248</accession>